<reference evidence="3" key="1">
    <citation type="journal article" date="2019" name="Int. J. Syst. Evol. Microbiol.">
        <title>The Global Catalogue of Microorganisms (GCM) 10K type strain sequencing project: providing services to taxonomists for standard genome sequencing and annotation.</title>
        <authorList>
            <consortium name="The Broad Institute Genomics Platform"/>
            <consortium name="The Broad Institute Genome Sequencing Center for Infectious Disease"/>
            <person name="Wu L."/>
            <person name="Ma J."/>
        </authorList>
    </citation>
    <scope>NUCLEOTIDE SEQUENCE [LARGE SCALE GENOMIC DNA]</scope>
    <source>
        <strain evidence="3">JCM 6886</strain>
    </source>
</reference>
<dbReference type="InterPro" id="IPR029024">
    <property type="entry name" value="TerB-like"/>
</dbReference>
<dbReference type="Pfam" id="PF05099">
    <property type="entry name" value="TerB"/>
    <property type="match status" value="1"/>
</dbReference>
<gene>
    <name evidence="2" type="ORF">GCM10008964_24830</name>
</gene>
<evidence type="ECO:0000313" key="3">
    <source>
        <dbReference type="Proteomes" id="UP001501476"/>
    </source>
</evidence>
<dbReference type="EMBL" id="BAAADG010000018">
    <property type="protein sequence ID" value="GAA0232628.1"/>
    <property type="molecule type" value="Genomic_DNA"/>
</dbReference>
<dbReference type="InterPro" id="IPR007791">
    <property type="entry name" value="DjlA_N"/>
</dbReference>
<evidence type="ECO:0000313" key="2">
    <source>
        <dbReference type="EMBL" id="GAA0232628.1"/>
    </source>
</evidence>
<name>A0ABP3DH59_9GAMM</name>
<comment type="caution">
    <text evidence="2">The sequence shown here is derived from an EMBL/GenBank/DDBJ whole genome shotgun (WGS) entry which is preliminary data.</text>
</comment>
<evidence type="ECO:0000259" key="1">
    <source>
        <dbReference type="Pfam" id="PF05099"/>
    </source>
</evidence>
<accession>A0ABP3DH59</accession>
<dbReference type="SUPFAM" id="SSF158682">
    <property type="entry name" value="TerB-like"/>
    <property type="match status" value="1"/>
</dbReference>
<protein>
    <submittedName>
        <fullName evidence="2">TerB family tellurite resistance protein</fullName>
    </submittedName>
</protein>
<dbReference type="Gene3D" id="1.10.3680.10">
    <property type="entry name" value="TerB-like"/>
    <property type="match status" value="1"/>
</dbReference>
<organism evidence="2 3">
    <name type="scientific">Methylophaga marina</name>
    <dbReference type="NCBI Taxonomy" id="45495"/>
    <lineage>
        <taxon>Bacteria</taxon>
        <taxon>Pseudomonadati</taxon>
        <taxon>Pseudomonadota</taxon>
        <taxon>Gammaproteobacteria</taxon>
        <taxon>Thiotrichales</taxon>
        <taxon>Piscirickettsiaceae</taxon>
        <taxon>Methylophaga</taxon>
    </lineage>
</organism>
<dbReference type="RefSeq" id="WP_286306057.1">
    <property type="nucleotide sequence ID" value="NZ_AP027741.1"/>
</dbReference>
<proteinExistence type="predicted"/>
<feature type="domain" description="Co-chaperone DjlA N-terminal" evidence="1">
    <location>
        <begin position="30"/>
        <end position="145"/>
    </location>
</feature>
<dbReference type="CDD" id="cd07313">
    <property type="entry name" value="terB_like_2"/>
    <property type="match status" value="1"/>
</dbReference>
<sequence length="153" mass="17585">MIEKLKQMFSSTLGDNTDVYLANQQQSKVLAAVALMIEIIAVDDEEHETEKAMLRQILASQFDVEDSDAEKLIAEAERAHDEATDFYRFTADINQQYNEQEKIELIEMLWLIAWADHELQDIEEHVIRKLASLLYVSHKDFIATKLKVVGEAS</sequence>
<dbReference type="Proteomes" id="UP001501476">
    <property type="component" value="Unassembled WGS sequence"/>
</dbReference>
<keyword evidence="3" id="KW-1185">Reference proteome</keyword>